<comment type="caution">
    <text evidence="1">The sequence shown here is derived from an EMBL/GenBank/DDBJ whole genome shotgun (WGS) entry which is preliminary data.</text>
</comment>
<evidence type="ECO:0000313" key="2">
    <source>
        <dbReference type="Proteomes" id="UP000658720"/>
    </source>
</evidence>
<protein>
    <submittedName>
        <fullName evidence="1">Uncharacterized protein</fullName>
    </submittedName>
</protein>
<proteinExistence type="predicted"/>
<evidence type="ECO:0000313" key="1">
    <source>
        <dbReference type="EMBL" id="MBE9255400.1"/>
    </source>
</evidence>
<dbReference type="RefSeq" id="WP_194020781.1">
    <property type="nucleotide sequence ID" value="NZ_JADEVV010000061.1"/>
</dbReference>
<organism evidence="1 2">
    <name type="scientific">Synechocystis salina LEGE 00031</name>
    <dbReference type="NCBI Taxonomy" id="1828736"/>
    <lineage>
        <taxon>Bacteria</taxon>
        <taxon>Bacillati</taxon>
        <taxon>Cyanobacteriota</taxon>
        <taxon>Cyanophyceae</taxon>
        <taxon>Synechococcales</taxon>
        <taxon>Merismopediaceae</taxon>
        <taxon>Synechocystis</taxon>
    </lineage>
</organism>
<keyword evidence="2" id="KW-1185">Reference proteome</keyword>
<dbReference type="EMBL" id="JADEVV010000061">
    <property type="protein sequence ID" value="MBE9255400.1"/>
    <property type="molecule type" value="Genomic_DNA"/>
</dbReference>
<accession>A0ABR9VVL9</accession>
<gene>
    <name evidence="1" type="ORF">IQ217_16465</name>
</gene>
<sequence length="186" mass="20241">MNSNFSLKFLAVPAFALSIATMGIFDLPKGSAFEAYSGQNPPSPLASCPLPEEVISLGRSPHGEVLMASAANVPIPAEDPGQSQEFDFDFSYAESDAAVALFGCDCPACIGALRQLRDQPYTSQRLTSNRPTTDKSFFSKNQARLNDPVEGHCWANLQELATEEDIQVVLQTLENEESMEKAKETF</sequence>
<reference evidence="1 2" key="1">
    <citation type="submission" date="2020-10" db="EMBL/GenBank/DDBJ databases">
        <authorList>
            <person name="Castelo-Branco R."/>
            <person name="Eusebio N."/>
            <person name="Adriana R."/>
            <person name="Vieira A."/>
            <person name="Brugerolle De Fraissinette N."/>
            <person name="Rezende De Castro R."/>
            <person name="Schneider M.P."/>
            <person name="Vasconcelos V."/>
            <person name="Leao P.N."/>
        </authorList>
    </citation>
    <scope>NUCLEOTIDE SEQUENCE [LARGE SCALE GENOMIC DNA]</scope>
    <source>
        <strain evidence="1 2">LEGE 00031</strain>
    </source>
</reference>
<dbReference type="Proteomes" id="UP000658720">
    <property type="component" value="Unassembled WGS sequence"/>
</dbReference>
<name>A0ABR9VVL9_9SYNC</name>